<dbReference type="InterPro" id="IPR003593">
    <property type="entry name" value="AAA+_ATPase"/>
</dbReference>
<dbReference type="CDD" id="cd03257">
    <property type="entry name" value="ABC_NikE_OppD_transporters"/>
    <property type="match status" value="2"/>
</dbReference>
<comment type="caution">
    <text evidence="7">The sequence shown here is derived from an EMBL/GenBank/DDBJ whole genome shotgun (WGS) entry which is preliminary data.</text>
</comment>
<dbReference type="RefSeq" id="WP_099904644.1">
    <property type="nucleotide sequence ID" value="NZ_BPQJ01000024.1"/>
</dbReference>
<dbReference type="GO" id="GO:0016887">
    <property type="term" value="F:ATP hydrolysis activity"/>
    <property type="evidence" value="ECO:0007669"/>
    <property type="project" value="InterPro"/>
</dbReference>
<keyword evidence="4" id="KW-0547">Nucleotide-binding</keyword>
<keyword evidence="8" id="KW-1185">Reference proteome</keyword>
<name>A0AA37M662_9HYPH</name>
<dbReference type="InterPro" id="IPR013563">
    <property type="entry name" value="Oligopep_ABC_C"/>
</dbReference>
<dbReference type="EMBL" id="BPQJ01000024">
    <property type="protein sequence ID" value="GJD64313.1"/>
    <property type="molecule type" value="Genomic_DNA"/>
</dbReference>
<dbReference type="InterPro" id="IPR017871">
    <property type="entry name" value="ABC_transporter-like_CS"/>
</dbReference>
<evidence type="ECO:0000256" key="5">
    <source>
        <dbReference type="ARBA" id="ARBA00022840"/>
    </source>
</evidence>
<evidence type="ECO:0000256" key="1">
    <source>
        <dbReference type="ARBA" id="ARBA00004417"/>
    </source>
</evidence>
<keyword evidence="3" id="KW-0813">Transport</keyword>
<dbReference type="InterPro" id="IPR050319">
    <property type="entry name" value="ABC_transp_ATP-bind"/>
</dbReference>
<evidence type="ECO:0000313" key="8">
    <source>
        <dbReference type="Proteomes" id="UP001055286"/>
    </source>
</evidence>
<evidence type="ECO:0000256" key="2">
    <source>
        <dbReference type="ARBA" id="ARBA00005417"/>
    </source>
</evidence>
<dbReference type="Pfam" id="PF00005">
    <property type="entry name" value="ABC_tran"/>
    <property type="match status" value="2"/>
</dbReference>
<dbReference type="FunFam" id="3.40.50.300:FF:000016">
    <property type="entry name" value="Oligopeptide ABC transporter ATP-binding component"/>
    <property type="match status" value="1"/>
</dbReference>
<proteinExistence type="inferred from homology"/>
<evidence type="ECO:0000259" key="6">
    <source>
        <dbReference type="PROSITE" id="PS50893"/>
    </source>
</evidence>
<dbReference type="SMART" id="SM00382">
    <property type="entry name" value="AAA"/>
    <property type="match status" value="2"/>
</dbReference>
<dbReference type="Proteomes" id="UP001055286">
    <property type="component" value="Unassembled WGS sequence"/>
</dbReference>
<dbReference type="PROSITE" id="PS00211">
    <property type="entry name" value="ABC_TRANSPORTER_1"/>
    <property type="match status" value="2"/>
</dbReference>
<organism evidence="7 8">
    <name type="scientific">Methylobacterium frigidaeris</name>
    <dbReference type="NCBI Taxonomy" id="2038277"/>
    <lineage>
        <taxon>Bacteria</taxon>
        <taxon>Pseudomonadati</taxon>
        <taxon>Pseudomonadota</taxon>
        <taxon>Alphaproteobacteria</taxon>
        <taxon>Hyphomicrobiales</taxon>
        <taxon>Methylobacteriaceae</taxon>
        <taxon>Methylobacterium</taxon>
    </lineage>
</organism>
<evidence type="ECO:0000313" key="7">
    <source>
        <dbReference type="EMBL" id="GJD64313.1"/>
    </source>
</evidence>
<dbReference type="NCBIfam" id="NF008453">
    <property type="entry name" value="PRK11308.1"/>
    <property type="match status" value="2"/>
</dbReference>
<feature type="domain" description="ABC transporter" evidence="6">
    <location>
        <begin position="279"/>
        <end position="530"/>
    </location>
</feature>
<feature type="domain" description="ABC transporter" evidence="6">
    <location>
        <begin position="10"/>
        <end position="259"/>
    </location>
</feature>
<comment type="subcellular location">
    <subcellularLocation>
        <location evidence="1">Cell inner membrane</location>
        <topology evidence="1">Peripheral membrane protein</topology>
    </subcellularLocation>
</comment>
<reference evidence="7" key="1">
    <citation type="journal article" date="2016" name="Front. Microbiol.">
        <title>Genome Sequence of the Piezophilic, Mesophilic Sulfate-Reducing Bacterium Desulfovibrio indicus J2T.</title>
        <authorList>
            <person name="Cao J."/>
            <person name="Maignien L."/>
            <person name="Shao Z."/>
            <person name="Alain K."/>
            <person name="Jebbar M."/>
        </authorList>
    </citation>
    <scope>NUCLEOTIDE SEQUENCE</scope>
    <source>
        <strain evidence="7">JCM 32048</strain>
    </source>
</reference>
<evidence type="ECO:0000256" key="4">
    <source>
        <dbReference type="ARBA" id="ARBA00022741"/>
    </source>
</evidence>
<dbReference type="InterPro" id="IPR027417">
    <property type="entry name" value="P-loop_NTPase"/>
</dbReference>
<comment type="similarity">
    <text evidence="2">Belongs to the ABC transporter superfamily.</text>
</comment>
<dbReference type="GO" id="GO:0055085">
    <property type="term" value="P:transmembrane transport"/>
    <property type="evidence" value="ECO:0007669"/>
    <property type="project" value="UniProtKB-ARBA"/>
</dbReference>
<reference evidence="7" key="2">
    <citation type="submission" date="2021-08" db="EMBL/GenBank/DDBJ databases">
        <authorList>
            <person name="Tani A."/>
            <person name="Ola A."/>
            <person name="Ogura Y."/>
            <person name="Katsura K."/>
            <person name="Hayashi T."/>
        </authorList>
    </citation>
    <scope>NUCLEOTIDE SEQUENCE</scope>
    <source>
        <strain evidence="7">JCM 32048</strain>
    </source>
</reference>
<gene>
    <name evidence="7" type="primary">gsiA_10</name>
    <name evidence="7" type="ORF">MPEAHAMD_4494</name>
</gene>
<sequence>MTAPAPAEVLRIEGLTVSLKATGQPTVADLSLAVRAGETLCVVGESGSGKSVTSLAVMGLLDPAALAVTAGRITVDGEDVLAASPEQLRRMRATRMSMVFQEPMTALNPVETVGAQVEEVLKVHGIGDAAARRRQVLEMFASVHLPNPERIHASYPHQLSGGQRQRIVISMALILRPKLLIADEPTTALDVTTQRQILLLIRELQERFGTAVLFITHDFGVVSEIADRIVVMNRGRMVEIGSRDDVLARPSQSYTRMLVASVPSLVPPERAPGGGSEVLTVAGLAKSYGQTRGLGGILRRKAGVAALHPTDMRLARGEILGIVGESGSGKTTLARCIMRLVPPSSGSIRLDGTEIAGLSNAALRPHRRRLQIVFQDPFRSLNARMRVRDLIAEGPLNFGVSREAAYARAGELLERVGLSREMLGRFPHQFSGGQRQRIAIARALALEPDVLVADESVSALDVSVQSQVLALLRGICDESGVGILFITHDLRVAAQICDRIAVMRRGEVVETGTAAAVLAAPTHPYTRELIAAAPGRGWNFAEFRAEPQAAAL</sequence>
<dbReference type="Pfam" id="PF08352">
    <property type="entry name" value="oligo_HPY"/>
    <property type="match status" value="2"/>
</dbReference>
<dbReference type="GO" id="GO:0005524">
    <property type="term" value="F:ATP binding"/>
    <property type="evidence" value="ECO:0007669"/>
    <property type="project" value="UniProtKB-KW"/>
</dbReference>
<dbReference type="SUPFAM" id="SSF52540">
    <property type="entry name" value="P-loop containing nucleoside triphosphate hydrolases"/>
    <property type="match status" value="2"/>
</dbReference>
<dbReference type="AlphaFoldDB" id="A0AA37M662"/>
<dbReference type="GO" id="GO:0005886">
    <property type="term" value="C:plasma membrane"/>
    <property type="evidence" value="ECO:0007669"/>
    <property type="project" value="UniProtKB-SubCell"/>
</dbReference>
<protein>
    <submittedName>
        <fullName evidence="7">Glutathione import ATP-binding protein GsiA</fullName>
    </submittedName>
</protein>
<keyword evidence="5 7" id="KW-0067">ATP-binding</keyword>
<dbReference type="PANTHER" id="PTHR43776">
    <property type="entry name" value="TRANSPORT ATP-BINDING PROTEIN"/>
    <property type="match status" value="1"/>
</dbReference>
<dbReference type="PROSITE" id="PS50893">
    <property type="entry name" value="ABC_TRANSPORTER_2"/>
    <property type="match status" value="2"/>
</dbReference>
<dbReference type="InterPro" id="IPR003439">
    <property type="entry name" value="ABC_transporter-like_ATP-bd"/>
</dbReference>
<dbReference type="GO" id="GO:0015833">
    <property type="term" value="P:peptide transport"/>
    <property type="evidence" value="ECO:0007669"/>
    <property type="project" value="InterPro"/>
</dbReference>
<accession>A0AA37M662</accession>
<dbReference type="Gene3D" id="3.40.50.300">
    <property type="entry name" value="P-loop containing nucleotide triphosphate hydrolases"/>
    <property type="match status" value="2"/>
</dbReference>
<dbReference type="NCBIfam" id="NF007739">
    <property type="entry name" value="PRK10419.1"/>
    <property type="match status" value="2"/>
</dbReference>
<evidence type="ECO:0000256" key="3">
    <source>
        <dbReference type="ARBA" id="ARBA00022448"/>
    </source>
</evidence>